<proteinExistence type="predicted"/>
<keyword evidence="1" id="KW-1133">Transmembrane helix</keyword>
<evidence type="ECO:0000313" key="2">
    <source>
        <dbReference type="EMBL" id="CAH9097524.1"/>
    </source>
</evidence>
<comment type="caution">
    <text evidence="3">The sequence shown here is derived from an EMBL/GenBank/DDBJ whole genome shotgun (WGS) entry which is preliminary data.</text>
</comment>
<organism evidence="3 4">
    <name type="scientific">Cuscuta epithymum</name>
    <dbReference type="NCBI Taxonomy" id="186058"/>
    <lineage>
        <taxon>Eukaryota</taxon>
        <taxon>Viridiplantae</taxon>
        <taxon>Streptophyta</taxon>
        <taxon>Embryophyta</taxon>
        <taxon>Tracheophyta</taxon>
        <taxon>Spermatophyta</taxon>
        <taxon>Magnoliopsida</taxon>
        <taxon>eudicotyledons</taxon>
        <taxon>Gunneridae</taxon>
        <taxon>Pentapetalae</taxon>
        <taxon>asterids</taxon>
        <taxon>lamiids</taxon>
        <taxon>Solanales</taxon>
        <taxon>Convolvulaceae</taxon>
        <taxon>Cuscuteae</taxon>
        <taxon>Cuscuta</taxon>
        <taxon>Cuscuta subgen. Cuscuta</taxon>
    </lineage>
</organism>
<reference evidence="3" key="1">
    <citation type="submission" date="2022-07" db="EMBL/GenBank/DDBJ databases">
        <authorList>
            <person name="Macas J."/>
            <person name="Novak P."/>
            <person name="Neumann P."/>
        </authorList>
    </citation>
    <scope>NUCLEOTIDE SEQUENCE</scope>
</reference>
<keyword evidence="1" id="KW-0812">Transmembrane</keyword>
<feature type="transmembrane region" description="Helical" evidence="1">
    <location>
        <begin position="12"/>
        <end position="30"/>
    </location>
</feature>
<accession>A0AAV0GC85</accession>
<evidence type="ECO:0000256" key="1">
    <source>
        <dbReference type="SAM" id="Phobius"/>
    </source>
</evidence>
<keyword evidence="1" id="KW-0472">Membrane</keyword>
<name>A0AAV0GC85_9ASTE</name>
<dbReference type="EMBL" id="CAMAPF010000093">
    <property type="protein sequence ID" value="CAH9097524.1"/>
    <property type="molecule type" value="Genomic_DNA"/>
</dbReference>
<evidence type="ECO:0000313" key="3">
    <source>
        <dbReference type="EMBL" id="CAH9145586.1"/>
    </source>
</evidence>
<dbReference type="Proteomes" id="UP001152523">
    <property type="component" value="Unassembled WGS sequence"/>
</dbReference>
<dbReference type="AlphaFoldDB" id="A0AAV0GC85"/>
<keyword evidence="4" id="KW-1185">Reference proteome</keyword>
<dbReference type="EMBL" id="CAMAPF010001081">
    <property type="protein sequence ID" value="CAH9145586.1"/>
    <property type="molecule type" value="Genomic_DNA"/>
</dbReference>
<gene>
    <name evidence="2" type="ORF">CEPIT_LOCUS14096</name>
    <name evidence="3" type="ORF">CEPIT_LOCUS42324</name>
</gene>
<protein>
    <recommendedName>
        <fullName evidence="5">Late embryogenesis abundant protein LEA-2 subgroup domain-containing protein</fullName>
    </recommendedName>
</protein>
<sequence length="202" mass="22683">MDAYKRKVLEYCCVFFAAICICVPVVYFMIIDSLRNPDPKAPAFSVVAAPLTTNDSRSRFTGGNLTFILNTRNRNQKYTNDYDTTEASLYLDGAHAAQREVANATLGAFFLRPGASSNLTLTFPAPGAVLGDGSTAIIKMKVRIRFRDRKKYGRLQVSCDLPYSSQLQGFDVSRESCDVSYFPPEFCWIDWQLGTQSCERYD</sequence>
<evidence type="ECO:0000313" key="4">
    <source>
        <dbReference type="Proteomes" id="UP001152523"/>
    </source>
</evidence>
<evidence type="ECO:0008006" key="5">
    <source>
        <dbReference type="Google" id="ProtNLM"/>
    </source>
</evidence>